<evidence type="ECO:0000313" key="5">
    <source>
        <dbReference type="Proteomes" id="UP000189703"/>
    </source>
</evidence>
<dbReference type="SMART" id="SM00360">
    <property type="entry name" value="RRM"/>
    <property type="match status" value="1"/>
</dbReference>
<dbReference type="GO" id="GO:0003729">
    <property type="term" value="F:mRNA binding"/>
    <property type="evidence" value="ECO:0000318"/>
    <property type="project" value="GO_Central"/>
</dbReference>
<dbReference type="PANTHER" id="PTHR13952:SF19">
    <property type="entry name" value="GLYCINE-RICH RNA-BINDING PROTEIN 4, MITOCHONDRIAL ISOFORM X1"/>
    <property type="match status" value="1"/>
</dbReference>
<dbReference type="InterPro" id="IPR000504">
    <property type="entry name" value="RRM_dom"/>
</dbReference>
<sequence>MLGAITFPSSATPPTLRVPVLGYSNVRNSRLLKLRACLFDFPLASKIIVRNLSHSTSEAKLQKEFSNFGEVVEVKIVKDEATKKSRGYAFVQYTSQDDAMLALENMDCKYIDGRLVHVELAKPVKNTFGAYPRSSGPPPTT</sequence>
<dbReference type="GO" id="GO:0030619">
    <property type="term" value="F:U1 snRNA binding"/>
    <property type="evidence" value="ECO:0000318"/>
    <property type="project" value="GO_Central"/>
</dbReference>
<dbReference type="GO" id="GO:0005685">
    <property type="term" value="C:U1 snRNP"/>
    <property type="evidence" value="ECO:0000318"/>
    <property type="project" value="GO_Central"/>
</dbReference>
<keyword evidence="3" id="KW-0694">RNA-binding</keyword>
<evidence type="ECO:0000256" key="2">
    <source>
        <dbReference type="ARBA" id="ARBA00023242"/>
    </source>
</evidence>
<evidence type="ECO:0000256" key="3">
    <source>
        <dbReference type="PROSITE-ProRule" id="PRU00176"/>
    </source>
</evidence>
<dbReference type="InParanoid" id="A0A1U8A6Q1"/>
<dbReference type="AlphaFoldDB" id="A0A1U8A6Q1"/>
<comment type="subcellular location">
    <subcellularLocation>
        <location evidence="1">Nucleus</location>
    </subcellularLocation>
</comment>
<dbReference type="KEGG" id="nnu:104599704"/>
<dbReference type="GO" id="GO:0071004">
    <property type="term" value="C:U2-type prespliceosome"/>
    <property type="evidence" value="ECO:0000318"/>
    <property type="project" value="GO_Central"/>
</dbReference>
<dbReference type="Pfam" id="PF00076">
    <property type="entry name" value="RRM_1"/>
    <property type="match status" value="1"/>
</dbReference>
<dbReference type="InterPro" id="IPR051183">
    <property type="entry name" value="U1_U11-U12_snRNP_70-35kDa"/>
</dbReference>
<protein>
    <submittedName>
        <fullName evidence="6">Glycine-rich RNA-binding protein 4, mitochondrial isoform X1</fullName>
    </submittedName>
</protein>
<accession>A0A1U8A6Q1</accession>
<dbReference type="eggNOG" id="KOG0118">
    <property type="taxonomic scope" value="Eukaryota"/>
</dbReference>
<evidence type="ECO:0000256" key="1">
    <source>
        <dbReference type="ARBA" id="ARBA00004123"/>
    </source>
</evidence>
<dbReference type="PANTHER" id="PTHR13952">
    <property type="entry name" value="U1 SMALL NUCLEAR RIBONUCLEOPROTEIN 70 KD"/>
    <property type="match status" value="1"/>
</dbReference>
<dbReference type="GO" id="GO:0000398">
    <property type="term" value="P:mRNA splicing, via spliceosome"/>
    <property type="evidence" value="ECO:0000318"/>
    <property type="project" value="GO_Central"/>
</dbReference>
<dbReference type="SUPFAM" id="SSF54928">
    <property type="entry name" value="RNA-binding domain, RBD"/>
    <property type="match status" value="1"/>
</dbReference>
<dbReference type="SMART" id="SM00361">
    <property type="entry name" value="RRM_1"/>
    <property type="match status" value="1"/>
</dbReference>
<dbReference type="RefSeq" id="XP_010260645.1">
    <property type="nucleotide sequence ID" value="XM_010262343.2"/>
</dbReference>
<evidence type="ECO:0000259" key="4">
    <source>
        <dbReference type="PROSITE" id="PS50102"/>
    </source>
</evidence>
<dbReference type="Proteomes" id="UP000189703">
    <property type="component" value="Unplaced"/>
</dbReference>
<dbReference type="PROSITE" id="PS50102">
    <property type="entry name" value="RRM"/>
    <property type="match status" value="1"/>
</dbReference>
<dbReference type="GeneID" id="104599704"/>
<keyword evidence="2" id="KW-0539">Nucleus</keyword>
<dbReference type="OMA" id="TIYVEIA"/>
<proteinExistence type="predicted"/>
<dbReference type="STRING" id="4432.A0A1U8A6Q1"/>
<organism evidence="5 6">
    <name type="scientific">Nelumbo nucifera</name>
    <name type="common">Sacred lotus</name>
    <dbReference type="NCBI Taxonomy" id="4432"/>
    <lineage>
        <taxon>Eukaryota</taxon>
        <taxon>Viridiplantae</taxon>
        <taxon>Streptophyta</taxon>
        <taxon>Embryophyta</taxon>
        <taxon>Tracheophyta</taxon>
        <taxon>Spermatophyta</taxon>
        <taxon>Magnoliopsida</taxon>
        <taxon>Proteales</taxon>
        <taxon>Nelumbonaceae</taxon>
        <taxon>Nelumbo</taxon>
    </lineage>
</organism>
<dbReference type="Gene3D" id="3.30.70.330">
    <property type="match status" value="1"/>
</dbReference>
<dbReference type="InterPro" id="IPR012677">
    <property type="entry name" value="Nucleotide-bd_a/b_plait_sf"/>
</dbReference>
<name>A0A1U8A6Q1_NELNU</name>
<reference evidence="6" key="1">
    <citation type="submission" date="2025-08" db="UniProtKB">
        <authorList>
            <consortium name="RefSeq"/>
        </authorList>
    </citation>
    <scope>IDENTIFICATION</scope>
</reference>
<dbReference type="FunCoup" id="A0A1U8A6Q1">
    <property type="interactions" value="374"/>
</dbReference>
<keyword evidence="5" id="KW-1185">Reference proteome</keyword>
<evidence type="ECO:0000313" key="6">
    <source>
        <dbReference type="RefSeq" id="XP_010260645.1"/>
    </source>
</evidence>
<dbReference type="OrthoDB" id="439808at2759"/>
<feature type="domain" description="RRM" evidence="4">
    <location>
        <begin position="45"/>
        <end position="123"/>
    </location>
</feature>
<dbReference type="InterPro" id="IPR003954">
    <property type="entry name" value="RRM_euk-type"/>
</dbReference>
<dbReference type="InterPro" id="IPR035979">
    <property type="entry name" value="RBD_domain_sf"/>
</dbReference>
<gene>
    <name evidence="6" type="primary">LOC104599704</name>
</gene>
<dbReference type="CDD" id="cd00590">
    <property type="entry name" value="RRM_SF"/>
    <property type="match status" value="1"/>
</dbReference>